<dbReference type="PANTHER" id="PTHR30614:SF0">
    <property type="entry name" value="L-CYSTINE TRANSPORT SYSTEM PERMEASE PROTEIN TCYL"/>
    <property type="match status" value="1"/>
</dbReference>
<dbReference type="PANTHER" id="PTHR30614">
    <property type="entry name" value="MEMBRANE COMPONENT OF AMINO ACID ABC TRANSPORTER"/>
    <property type="match status" value="1"/>
</dbReference>
<evidence type="ECO:0000256" key="6">
    <source>
        <dbReference type="ARBA" id="ARBA00022970"/>
    </source>
</evidence>
<gene>
    <name evidence="11" type="ORF">HF682_02475</name>
</gene>
<name>A0A847S2P4_9NEIS</name>
<dbReference type="GO" id="GO:0015184">
    <property type="term" value="F:L-cystine transmembrane transporter activity"/>
    <property type="evidence" value="ECO:0007669"/>
    <property type="project" value="TreeGrafter"/>
</dbReference>
<evidence type="ECO:0000256" key="7">
    <source>
        <dbReference type="ARBA" id="ARBA00022989"/>
    </source>
</evidence>
<reference evidence="11 12" key="1">
    <citation type="submission" date="2020-04" db="EMBL/GenBank/DDBJ databases">
        <title>Draft genome of Leeia sp. IMCC25680.</title>
        <authorList>
            <person name="Song J."/>
            <person name="Cho J.-C."/>
        </authorList>
    </citation>
    <scope>NUCLEOTIDE SEQUENCE [LARGE SCALE GENOMIC DNA]</scope>
    <source>
        <strain evidence="11 12">IMCC25680</strain>
    </source>
</reference>
<dbReference type="AlphaFoldDB" id="A0A847S2P4"/>
<keyword evidence="3 9" id="KW-0813">Transport</keyword>
<evidence type="ECO:0000259" key="10">
    <source>
        <dbReference type="PROSITE" id="PS50928"/>
    </source>
</evidence>
<dbReference type="RefSeq" id="WP_168875668.1">
    <property type="nucleotide sequence ID" value="NZ_JABAIM010000001.1"/>
</dbReference>
<dbReference type="InterPro" id="IPR035906">
    <property type="entry name" value="MetI-like_sf"/>
</dbReference>
<comment type="similarity">
    <text evidence="2">Belongs to the binding-protein-dependent transport system permease family. HisMQ subfamily.</text>
</comment>
<dbReference type="PROSITE" id="PS50928">
    <property type="entry name" value="ABC_TM1"/>
    <property type="match status" value="1"/>
</dbReference>
<keyword evidence="7 9" id="KW-1133">Transmembrane helix</keyword>
<feature type="transmembrane region" description="Helical" evidence="9">
    <location>
        <begin position="58"/>
        <end position="79"/>
    </location>
</feature>
<dbReference type="EMBL" id="JABAIM010000001">
    <property type="protein sequence ID" value="NLR74024.1"/>
    <property type="molecule type" value="Genomic_DNA"/>
</dbReference>
<evidence type="ECO:0000256" key="9">
    <source>
        <dbReference type="RuleBase" id="RU363032"/>
    </source>
</evidence>
<evidence type="ECO:0000256" key="4">
    <source>
        <dbReference type="ARBA" id="ARBA00022475"/>
    </source>
</evidence>
<organism evidence="11 12">
    <name type="scientific">Leeia aquatica</name>
    <dbReference type="NCBI Taxonomy" id="2725557"/>
    <lineage>
        <taxon>Bacteria</taxon>
        <taxon>Pseudomonadati</taxon>
        <taxon>Pseudomonadota</taxon>
        <taxon>Betaproteobacteria</taxon>
        <taxon>Neisseriales</taxon>
        <taxon>Leeiaceae</taxon>
        <taxon>Leeia</taxon>
    </lineage>
</organism>
<evidence type="ECO:0000256" key="1">
    <source>
        <dbReference type="ARBA" id="ARBA00004429"/>
    </source>
</evidence>
<feature type="transmembrane region" description="Helical" evidence="9">
    <location>
        <begin position="22"/>
        <end position="46"/>
    </location>
</feature>
<sequence>MPHWLNIMADSFWPLLLAGLKFTVPLTLLTFVSGIALGFVTALTRLYAPTPLVWLARFYVWVIRGTPMLVQLFIIFYGLPKVGITLDAWPAALIGFTLNVGAYSSEIIRAAIGAVPKGQWEAAHALGMTHWQALRRSILPQGLRIAVPPLANTFIALLKDTALASVVTVPEMFQQAQRIVAENYEPLILYVEVALIYLAFSTVLSVLQDKLERRLNPTPQGARA</sequence>
<keyword evidence="12" id="KW-1185">Reference proteome</keyword>
<dbReference type="InterPro" id="IPR000515">
    <property type="entry name" value="MetI-like"/>
</dbReference>
<dbReference type="Gene3D" id="1.10.3720.10">
    <property type="entry name" value="MetI-like"/>
    <property type="match status" value="1"/>
</dbReference>
<proteinExistence type="inferred from homology"/>
<dbReference type="InterPro" id="IPR043429">
    <property type="entry name" value="ArtM/GltK/GlnP/TcyL/YhdX-like"/>
</dbReference>
<keyword evidence="5 9" id="KW-0812">Transmembrane</keyword>
<dbReference type="Pfam" id="PF00528">
    <property type="entry name" value="BPD_transp_1"/>
    <property type="match status" value="1"/>
</dbReference>
<dbReference type="SUPFAM" id="SSF161098">
    <property type="entry name" value="MetI-like"/>
    <property type="match status" value="1"/>
</dbReference>
<dbReference type="NCBIfam" id="TIGR01726">
    <property type="entry name" value="HEQRo_perm_3TM"/>
    <property type="match status" value="1"/>
</dbReference>
<accession>A0A847S2P4</accession>
<keyword evidence="4" id="KW-1003">Cell membrane</keyword>
<dbReference type="InterPro" id="IPR010065">
    <property type="entry name" value="AA_ABC_transptr_permease_3TM"/>
</dbReference>
<evidence type="ECO:0000256" key="3">
    <source>
        <dbReference type="ARBA" id="ARBA00022448"/>
    </source>
</evidence>
<evidence type="ECO:0000256" key="2">
    <source>
        <dbReference type="ARBA" id="ARBA00010072"/>
    </source>
</evidence>
<dbReference type="CDD" id="cd06261">
    <property type="entry name" value="TM_PBP2"/>
    <property type="match status" value="1"/>
</dbReference>
<comment type="subcellular location">
    <subcellularLocation>
        <location evidence="1">Cell inner membrane</location>
        <topology evidence="1">Multi-pass membrane protein</topology>
    </subcellularLocation>
    <subcellularLocation>
        <location evidence="9">Cell membrane</location>
        <topology evidence="9">Multi-pass membrane protein</topology>
    </subcellularLocation>
</comment>
<evidence type="ECO:0000256" key="5">
    <source>
        <dbReference type="ARBA" id="ARBA00022692"/>
    </source>
</evidence>
<feature type="transmembrane region" description="Helical" evidence="9">
    <location>
        <begin position="187"/>
        <end position="207"/>
    </location>
</feature>
<dbReference type="Proteomes" id="UP000587991">
    <property type="component" value="Unassembled WGS sequence"/>
</dbReference>
<keyword evidence="8 9" id="KW-0472">Membrane</keyword>
<evidence type="ECO:0000256" key="8">
    <source>
        <dbReference type="ARBA" id="ARBA00023136"/>
    </source>
</evidence>
<evidence type="ECO:0000313" key="12">
    <source>
        <dbReference type="Proteomes" id="UP000587991"/>
    </source>
</evidence>
<keyword evidence="6" id="KW-0029">Amino-acid transport</keyword>
<dbReference type="FunFam" id="1.10.3720.10:FF:000009">
    <property type="entry name" value="Amino acid ABC transporter permease"/>
    <property type="match status" value="1"/>
</dbReference>
<protein>
    <submittedName>
        <fullName evidence="11">Amino acid ABC transporter permease</fullName>
    </submittedName>
</protein>
<evidence type="ECO:0000313" key="11">
    <source>
        <dbReference type="EMBL" id="NLR74024.1"/>
    </source>
</evidence>
<comment type="caution">
    <text evidence="11">The sequence shown here is derived from an EMBL/GenBank/DDBJ whole genome shotgun (WGS) entry which is preliminary data.</text>
</comment>
<dbReference type="GO" id="GO:0043190">
    <property type="term" value="C:ATP-binding cassette (ABC) transporter complex"/>
    <property type="evidence" value="ECO:0007669"/>
    <property type="project" value="InterPro"/>
</dbReference>
<feature type="domain" description="ABC transmembrane type-1" evidence="10">
    <location>
        <begin position="20"/>
        <end position="208"/>
    </location>
</feature>